<dbReference type="GO" id="GO:0005886">
    <property type="term" value="C:plasma membrane"/>
    <property type="evidence" value="ECO:0007669"/>
    <property type="project" value="TreeGrafter"/>
</dbReference>
<evidence type="ECO:0000256" key="8">
    <source>
        <dbReference type="ARBA" id="ARBA00023180"/>
    </source>
</evidence>
<dbReference type="PANTHER" id="PTHR24270">
    <property type="entry name" value="LOW-DENSITY LIPOPROTEIN RECEPTOR-RELATED"/>
    <property type="match status" value="1"/>
</dbReference>
<dbReference type="OrthoDB" id="5817174at2759"/>
<proteinExistence type="predicted"/>
<reference evidence="10 11" key="1">
    <citation type="submission" date="2014-03" db="EMBL/GenBank/DDBJ databases">
        <title>Draft genome of the hookworm Oesophagostomum dentatum.</title>
        <authorList>
            <person name="Mitreva M."/>
        </authorList>
    </citation>
    <scope>NUCLEOTIDE SEQUENCE [LARGE SCALE GENOMIC DNA]</scope>
    <source>
        <strain evidence="10 11">OD-Hann</strain>
    </source>
</reference>
<protein>
    <submittedName>
        <fullName evidence="10">Low-density lipoprotein receptor domain class A</fullName>
    </submittedName>
</protein>
<keyword evidence="3" id="KW-0732">Signal</keyword>
<evidence type="ECO:0000256" key="3">
    <source>
        <dbReference type="ARBA" id="ARBA00022729"/>
    </source>
</evidence>
<keyword evidence="10" id="KW-0675">Receptor</keyword>
<evidence type="ECO:0000256" key="6">
    <source>
        <dbReference type="ARBA" id="ARBA00023136"/>
    </source>
</evidence>
<gene>
    <name evidence="10" type="ORF">OESDEN_11210</name>
</gene>
<dbReference type="SUPFAM" id="SSF57424">
    <property type="entry name" value="LDL receptor-like module"/>
    <property type="match status" value="2"/>
</dbReference>
<dbReference type="Gene3D" id="4.10.400.10">
    <property type="entry name" value="Low-density Lipoprotein Receptor"/>
    <property type="match status" value="2"/>
</dbReference>
<evidence type="ECO:0000256" key="2">
    <source>
        <dbReference type="ARBA" id="ARBA00022692"/>
    </source>
</evidence>
<dbReference type="FunFam" id="4.10.400.10:FF:000002">
    <property type="entry name" value="Low-density lipoprotein receptor-related protein 1"/>
    <property type="match status" value="1"/>
</dbReference>
<feature type="disulfide bond" evidence="9">
    <location>
        <begin position="91"/>
        <end position="103"/>
    </location>
</feature>
<dbReference type="CDD" id="cd00112">
    <property type="entry name" value="LDLa"/>
    <property type="match status" value="2"/>
</dbReference>
<organism evidence="10 11">
    <name type="scientific">Oesophagostomum dentatum</name>
    <name type="common">Nodular worm</name>
    <dbReference type="NCBI Taxonomy" id="61180"/>
    <lineage>
        <taxon>Eukaryota</taxon>
        <taxon>Metazoa</taxon>
        <taxon>Ecdysozoa</taxon>
        <taxon>Nematoda</taxon>
        <taxon>Chromadorea</taxon>
        <taxon>Rhabditida</taxon>
        <taxon>Rhabditina</taxon>
        <taxon>Rhabditomorpha</taxon>
        <taxon>Strongyloidea</taxon>
        <taxon>Strongylidae</taxon>
        <taxon>Oesophagostomum</taxon>
    </lineage>
</organism>
<comment type="subcellular location">
    <subcellularLocation>
        <location evidence="1">Membrane</location>
        <topology evidence="1">Single-pass membrane protein</topology>
    </subcellularLocation>
</comment>
<dbReference type="Pfam" id="PF00057">
    <property type="entry name" value="Ldl_recept_a"/>
    <property type="match status" value="2"/>
</dbReference>
<dbReference type="EMBL" id="KN554904">
    <property type="protein sequence ID" value="KHJ88983.1"/>
    <property type="molecule type" value="Genomic_DNA"/>
</dbReference>
<evidence type="ECO:0000256" key="7">
    <source>
        <dbReference type="ARBA" id="ARBA00023157"/>
    </source>
</evidence>
<dbReference type="AlphaFoldDB" id="A0A0B1SUI4"/>
<evidence type="ECO:0000313" key="11">
    <source>
        <dbReference type="Proteomes" id="UP000053660"/>
    </source>
</evidence>
<dbReference type="PANTHER" id="PTHR24270:SF62">
    <property type="entry name" value="LOW-DENSITY LIPOPROTEIN RECEPTOR-RELATED PROTEIN 2"/>
    <property type="match status" value="1"/>
</dbReference>
<dbReference type="PROSITE" id="PS50068">
    <property type="entry name" value="LDLRA_2"/>
    <property type="match status" value="2"/>
</dbReference>
<comment type="caution">
    <text evidence="9">Lacks conserved residue(s) required for the propagation of feature annotation.</text>
</comment>
<keyword evidence="10" id="KW-0449">Lipoprotein</keyword>
<keyword evidence="5" id="KW-1133">Transmembrane helix</keyword>
<evidence type="ECO:0000256" key="9">
    <source>
        <dbReference type="PROSITE-ProRule" id="PRU00124"/>
    </source>
</evidence>
<keyword evidence="7 9" id="KW-1015">Disulfide bond</keyword>
<keyword evidence="8" id="KW-0325">Glycoprotein</keyword>
<evidence type="ECO:0000256" key="5">
    <source>
        <dbReference type="ARBA" id="ARBA00022989"/>
    </source>
</evidence>
<dbReference type="InterPro" id="IPR050685">
    <property type="entry name" value="LDLR"/>
</dbReference>
<evidence type="ECO:0000313" key="10">
    <source>
        <dbReference type="EMBL" id="KHJ88983.1"/>
    </source>
</evidence>
<feature type="disulfide bond" evidence="9">
    <location>
        <begin position="98"/>
        <end position="116"/>
    </location>
</feature>
<keyword evidence="4" id="KW-0677">Repeat</keyword>
<dbReference type="PRINTS" id="PR00261">
    <property type="entry name" value="LDLRECEPTOR"/>
</dbReference>
<name>A0A0B1SUI4_OESDE</name>
<evidence type="ECO:0000256" key="1">
    <source>
        <dbReference type="ARBA" id="ARBA00004167"/>
    </source>
</evidence>
<sequence>MRRGRGAVTSQGKAKHDIITSYIRTYLFIFPNVINLCIDFIDCFINCSFVAVNCGIGQFACDGRCVPLKWKCDGEPDCADGSDELSFCARCGSDEFRCHSGRCLPKIYLCDGTADCGSSGVDDDSDEDPSICERFAELIDIYVSHCLVA</sequence>
<evidence type="ECO:0000256" key="4">
    <source>
        <dbReference type="ARBA" id="ARBA00022737"/>
    </source>
</evidence>
<accession>A0A0B1SUI4</accession>
<dbReference type="GO" id="GO:0016192">
    <property type="term" value="P:vesicle-mediated transport"/>
    <property type="evidence" value="ECO:0007669"/>
    <property type="project" value="UniProtKB-ARBA"/>
</dbReference>
<dbReference type="Proteomes" id="UP000053660">
    <property type="component" value="Unassembled WGS sequence"/>
</dbReference>
<keyword evidence="11" id="KW-1185">Reference proteome</keyword>
<keyword evidence="6" id="KW-0472">Membrane</keyword>
<dbReference type="SMART" id="SM00192">
    <property type="entry name" value="LDLa"/>
    <property type="match status" value="2"/>
</dbReference>
<dbReference type="InterPro" id="IPR002172">
    <property type="entry name" value="LDrepeatLR_classA_rpt"/>
</dbReference>
<keyword evidence="2" id="KW-0812">Transmembrane</keyword>
<dbReference type="InterPro" id="IPR036055">
    <property type="entry name" value="LDL_receptor-like_sf"/>
</dbReference>